<evidence type="ECO:0000313" key="2">
    <source>
        <dbReference type="EMBL" id="KAG8082400.1"/>
    </source>
</evidence>
<keyword evidence="3" id="KW-1185">Reference proteome</keyword>
<sequence length="137" mass="13542">MPHICNAASGAAAQPRGVGAVARAGLVGDRVTRGVILSLLGIESSRSGRALHITRTGTGAGGWGPEAEPREAGRVGAGASEPVAEPCEVRRGSLEPTMEPCEAGAKGLGGWLQSLARTTTKGCGTHDGGCGAGSSRA</sequence>
<evidence type="ECO:0000256" key="1">
    <source>
        <dbReference type="SAM" id="MobiDB-lite"/>
    </source>
</evidence>
<comment type="caution">
    <text evidence="2">The sequence shown here is derived from an EMBL/GenBank/DDBJ whole genome shotgun (WGS) entry which is preliminary data.</text>
</comment>
<dbReference type="EMBL" id="JAAALK010000086">
    <property type="protein sequence ID" value="KAG8082400.1"/>
    <property type="molecule type" value="Genomic_DNA"/>
</dbReference>
<feature type="region of interest" description="Disordered" evidence="1">
    <location>
        <begin position="54"/>
        <end position="84"/>
    </location>
</feature>
<accession>A0A8J5SWZ7</accession>
<reference evidence="2" key="1">
    <citation type="journal article" date="2021" name="bioRxiv">
        <title>Whole Genome Assembly and Annotation of Northern Wild Rice, Zizania palustris L., Supports a Whole Genome Duplication in the Zizania Genus.</title>
        <authorList>
            <person name="Haas M."/>
            <person name="Kono T."/>
            <person name="Macchietto M."/>
            <person name="Millas R."/>
            <person name="McGilp L."/>
            <person name="Shao M."/>
            <person name="Duquette J."/>
            <person name="Hirsch C.N."/>
            <person name="Kimball J."/>
        </authorList>
    </citation>
    <scope>NUCLEOTIDE SEQUENCE</scope>
    <source>
        <tissue evidence="2">Fresh leaf tissue</tissue>
    </source>
</reference>
<reference evidence="2" key="2">
    <citation type="submission" date="2021-02" db="EMBL/GenBank/DDBJ databases">
        <authorList>
            <person name="Kimball J.A."/>
            <person name="Haas M.W."/>
            <person name="Macchietto M."/>
            <person name="Kono T."/>
            <person name="Duquette J."/>
            <person name="Shao M."/>
        </authorList>
    </citation>
    <scope>NUCLEOTIDE SEQUENCE</scope>
    <source>
        <tissue evidence="2">Fresh leaf tissue</tissue>
    </source>
</reference>
<organism evidence="2 3">
    <name type="scientific">Zizania palustris</name>
    <name type="common">Northern wild rice</name>
    <dbReference type="NCBI Taxonomy" id="103762"/>
    <lineage>
        <taxon>Eukaryota</taxon>
        <taxon>Viridiplantae</taxon>
        <taxon>Streptophyta</taxon>
        <taxon>Embryophyta</taxon>
        <taxon>Tracheophyta</taxon>
        <taxon>Spermatophyta</taxon>
        <taxon>Magnoliopsida</taxon>
        <taxon>Liliopsida</taxon>
        <taxon>Poales</taxon>
        <taxon>Poaceae</taxon>
        <taxon>BOP clade</taxon>
        <taxon>Oryzoideae</taxon>
        <taxon>Oryzeae</taxon>
        <taxon>Zizaniinae</taxon>
        <taxon>Zizania</taxon>
    </lineage>
</organism>
<gene>
    <name evidence="2" type="ORF">GUJ93_ZPchr0014g47614</name>
</gene>
<proteinExistence type="predicted"/>
<protein>
    <submittedName>
        <fullName evidence="2">Uncharacterized protein</fullName>
    </submittedName>
</protein>
<dbReference type="Proteomes" id="UP000729402">
    <property type="component" value="Unassembled WGS sequence"/>
</dbReference>
<evidence type="ECO:0000313" key="3">
    <source>
        <dbReference type="Proteomes" id="UP000729402"/>
    </source>
</evidence>
<dbReference type="AlphaFoldDB" id="A0A8J5SWZ7"/>
<name>A0A8J5SWZ7_ZIZPA</name>